<reference evidence="2 3" key="1">
    <citation type="journal article" date="2021" name="Int. J. Syst. Evol. Microbiol.">
        <title>Steroidobacter gossypii sp. nov., isolated from soil of cotton cropping field.</title>
        <authorList>
            <person name="Huang R."/>
            <person name="Yang S."/>
            <person name="Zhen C."/>
            <person name="Liu W."/>
        </authorList>
    </citation>
    <scope>NUCLEOTIDE SEQUENCE [LARGE SCALE GENOMIC DNA]</scope>
    <source>
        <strain evidence="2 3">S1-65</strain>
    </source>
</reference>
<sequence>MDLKIAGRHALVFGASKGLGRAVAQELIAEGARVVIVSRDPARIAATASEIGAIGIAGDVASPGSCGTLIEQATKALGAPVDILVTNTGGPPAGPFERMSSADWQKGFDNLWISTVESVRAVLPHMRQQQWGRILAITSIAAREPQPGLVISNSLRAGLLGLINSLSRDIAKDGITINALLPGYTATDRVKELGLDDATMGPKIPAGRMGRPEEFAALAAFLASDRASYITGQAIAVDGGFLNSI</sequence>
<dbReference type="PANTHER" id="PTHR42879">
    <property type="entry name" value="3-OXOACYL-(ACYL-CARRIER-PROTEIN) REDUCTASE"/>
    <property type="match status" value="1"/>
</dbReference>
<dbReference type="InterPro" id="IPR050259">
    <property type="entry name" value="SDR"/>
</dbReference>
<comment type="similarity">
    <text evidence="1">Belongs to the short-chain dehydrogenases/reductases (SDR) family.</text>
</comment>
<name>A0ABS1X134_9GAMM</name>
<proteinExistence type="inferred from homology"/>
<dbReference type="Pfam" id="PF13561">
    <property type="entry name" value="adh_short_C2"/>
    <property type="match status" value="1"/>
</dbReference>
<accession>A0ABS1X134</accession>
<dbReference type="InterPro" id="IPR036291">
    <property type="entry name" value="NAD(P)-bd_dom_sf"/>
</dbReference>
<dbReference type="Gene3D" id="3.40.50.720">
    <property type="entry name" value="NAD(P)-binding Rossmann-like Domain"/>
    <property type="match status" value="1"/>
</dbReference>
<protein>
    <submittedName>
        <fullName evidence="2">SDR family oxidoreductase</fullName>
    </submittedName>
</protein>
<dbReference type="InterPro" id="IPR002347">
    <property type="entry name" value="SDR_fam"/>
</dbReference>
<dbReference type="PRINTS" id="PR00081">
    <property type="entry name" value="GDHRDH"/>
</dbReference>
<dbReference type="RefSeq" id="WP_203169034.1">
    <property type="nucleotide sequence ID" value="NZ_JAEVLS010000004.1"/>
</dbReference>
<dbReference type="SUPFAM" id="SSF51735">
    <property type="entry name" value="NAD(P)-binding Rossmann-fold domains"/>
    <property type="match status" value="1"/>
</dbReference>
<dbReference type="PANTHER" id="PTHR42879:SF6">
    <property type="entry name" value="NADPH-DEPENDENT REDUCTASE BACG"/>
    <property type="match status" value="1"/>
</dbReference>
<evidence type="ECO:0000313" key="2">
    <source>
        <dbReference type="EMBL" id="MBM0106922.1"/>
    </source>
</evidence>
<comment type="caution">
    <text evidence="2">The sequence shown here is derived from an EMBL/GenBank/DDBJ whole genome shotgun (WGS) entry which is preliminary data.</text>
</comment>
<organism evidence="2 3">
    <name type="scientific">Steroidobacter gossypii</name>
    <dbReference type="NCBI Taxonomy" id="2805490"/>
    <lineage>
        <taxon>Bacteria</taxon>
        <taxon>Pseudomonadati</taxon>
        <taxon>Pseudomonadota</taxon>
        <taxon>Gammaproteobacteria</taxon>
        <taxon>Steroidobacterales</taxon>
        <taxon>Steroidobacteraceae</taxon>
        <taxon>Steroidobacter</taxon>
    </lineage>
</organism>
<evidence type="ECO:0000313" key="3">
    <source>
        <dbReference type="Proteomes" id="UP000661077"/>
    </source>
</evidence>
<gene>
    <name evidence="2" type="ORF">JM946_19475</name>
</gene>
<dbReference type="EMBL" id="JAEVLS010000004">
    <property type="protein sequence ID" value="MBM0106922.1"/>
    <property type="molecule type" value="Genomic_DNA"/>
</dbReference>
<dbReference type="Proteomes" id="UP000661077">
    <property type="component" value="Unassembled WGS sequence"/>
</dbReference>
<evidence type="ECO:0000256" key="1">
    <source>
        <dbReference type="ARBA" id="ARBA00006484"/>
    </source>
</evidence>
<keyword evidence="3" id="KW-1185">Reference proteome</keyword>